<name>A0A6J6FN33_9ZZZZ</name>
<organism evidence="7">
    <name type="scientific">freshwater metagenome</name>
    <dbReference type="NCBI Taxonomy" id="449393"/>
    <lineage>
        <taxon>unclassified sequences</taxon>
        <taxon>metagenomes</taxon>
        <taxon>ecological metagenomes</taxon>
    </lineage>
</organism>
<dbReference type="Pfam" id="PF00149">
    <property type="entry name" value="Metallophos"/>
    <property type="match status" value="1"/>
</dbReference>
<proteinExistence type="inferred from homology"/>
<sequence>MDITTVADDLIVAHDGLVVHRLEHLDPVSVHDVGGVPVRTLPRPDGELLCRIATVNDVHFGEVEAGRIDDDPNGPIQRAEPGDPPYPETMNRGAVEGIRDIDPVAVFVKGDLSADGTDEEWAAFEACYRDAFDDRLHVVRGNHDAYRGQTAYAGDHWVELPGLAVALLDTTLPGRSTGSLSAEQLTWLDDHAATADVPVLVLGHHQQWIGTRRSDSYFGLHPDASDGLTAVAARRRSIVAYAAGHTHRHRRRLMDCGVPSIEIGCVKDFPGTWAEYRVHEGGILQVVHRVSTLEALRWSERCRHLYTDFGVDYETYALGRLEDRCFAIELRT</sequence>
<evidence type="ECO:0000313" key="7">
    <source>
        <dbReference type="EMBL" id="CAB4589129.1"/>
    </source>
</evidence>
<keyword evidence="2" id="KW-0378">Hydrolase</keyword>
<accession>A0A6J6FN33</accession>
<evidence type="ECO:0000256" key="4">
    <source>
        <dbReference type="ARBA" id="ARBA00025742"/>
    </source>
</evidence>
<reference evidence="7" key="1">
    <citation type="submission" date="2020-05" db="EMBL/GenBank/DDBJ databases">
        <authorList>
            <person name="Chiriac C."/>
            <person name="Salcher M."/>
            <person name="Ghai R."/>
            <person name="Kavagutti S V."/>
        </authorList>
    </citation>
    <scope>NUCLEOTIDE SEQUENCE</scope>
</reference>
<dbReference type="EMBL" id="CAEZSR010000216">
    <property type="protein sequence ID" value="CAB4589129.1"/>
    <property type="molecule type" value="Genomic_DNA"/>
</dbReference>
<evidence type="ECO:0000256" key="2">
    <source>
        <dbReference type="ARBA" id="ARBA00022801"/>
    </source>
</evidence>
<feature type="domain" description="Calcineurin-like phosphoesterase" evidence="6">
    <location>
        <begin position="51"/>
        <end position="248"/>
    </location>
</feature>
<dbReference type="GO" id="GO:0046872">
    <property type="term" value="F:metal ion binding"/>
    <property type="evidence" value="ECO:0007669"/>
    <property type="project" value="UniProtKB-KW"/>
</dbReference>
<dbReference type="InterPro" id="IPR029052">
    <property type="entry name" value="Metallo-depent_PP-like"/>
</dbReference>
<dbReference type="SUPFAM" id="SSF56300">
    <property type="entry name" value="Metallo-dependent phosphatases"/>
    <property type="match status" value="1"/>
</dbReference>
<evidence type="ECO:0000256" key="3">
    <source>
        <dbReference type="ARBA" id="ARBA00023004"/>
    </source>
</evidence>
<keyword evidence="3" id="KW-0408">Iron</keyword>
<dbReference type="GO" id="GO:0016787">
    <property type="term" value="F:hydrolase activity"/>
    <property type="evidence" value="ECO:0007669"/>
    <property type="project" value="UniProtKB-KW"/>
</dbReference>
<comment type="similarity">
    <text evidence="4">Belongs to the cyclic nucleotide phosphodiesterase class-III family.</text>
</comment>
<evidence type="ECO:0000259" key="6">
    <source>
        <dbReference type="Pfam" id="PF00149"/>
    </source>
</evidence>
<dbReference type="Gene3D" id="3.60.21.10">
    <property type="match status" value="1"/>
</dbReference>
<keyword evidence="1" id="KW-0479">Metal-binding</keyword>
<dbReference type="PANTHER" id="PTHR42988">
    <property type="entry name" value="PHOSPHOHYDROLASE"/>
    <property type="match status" value="1"/>
</dbReference>
<protein>
    <submittedName>
        <fullName evidence="7">Unannotated protein</fullName>
    </submittedName>
</protein>
<gene>
    <name evidence="7" type="ORF">UFOPK1493_03643</name>
</gene>
<dbReference type="InterPro" id="IPR050884">
    <property type="entry name" value="CNP_phosphodiesterase-III"/>
</dbReference>
<evidence type="ECO:0000256" key="5">
    <source>
        <dbReference type="SAM" id="MobiDB-lite"/>
    </source>
</evidence>
<dbReference type="InterPro" id="IPR004843">
    <property type="entry name" value="Calcineurin-like_PHP"/>
</dbReference>
<dbReference type="PANTHER" id="PTHR42988:SF2">
    <property type="entry name" value="CYCLIC NUCLEOTIDE PHOSPHODIESTERASE CBUA0032-RELATED"/>
    <property type="match status" value="1"/>
</dbReference>
<dbReference type="AlphaFoldDB" id="A0A6J6FN33"/>
<feature type="region of interest" description="Disordered" evidence="5">
    <location>
        <begin position="65"/>
        <end position="87"/>
    </location>
</feature>
<evidence type="ECO:0000256" key="1">
    <source>
        <dbReference type="ARBA" id="ARBA00022723"/>
    </source>
</evidence>